<feature type="compositionally biased region" description="Gly residues" evidence="1">
    <location>
        <begin position="86"/>
        <end position="95"/>
    </location>
</feature>
<evidence type="ECO:0000313" key="3">
    <source>
        <dbReference type="Proteomes" id="UP000250321"/>
    </source>
</evidence>
<organism evidence="2 3">
    <name type="scientific">Prunus yedoensis var. nudiflora</name>
    <dbReference type="NCBI Taxonomy" id="2094558"/>
    <lineage>
        <taxon>Eukaryota</taxon>
        <taxon>Viridiplantae</taxon>
        <taxon>Streptophyta</taxon>
        <taxon>Embryophyta</taxon>
        <taxon>Tracheophyta</taxon>
        <taxon>Spermatophyta</taxon>
        <taxon>Magnoliopsida</taxon>
        <taxon>eudicotyledons</taxon>
        <taxon>Gunneridae</taxon>
        <taxon>Pentapetalae</taxon>
        <taxon>rosids</taxon>
        <taxon>fabids</taxon>
        <taxon>Rosales</taxon>
        <taxon>Rosaceae</taxon>
        <taxon>Amygdaloideae</taxon>
        <taxon>Amygdaleae</taxon>
        <taxon>Prunus</taxon>
    </lineage>
</organism>
<keyword evidence="3" id="KW-1185">Reference proteome</keyword>
<name>A0A314UBB2_PRUYE</name>
<evidence type="ECO:0000256" key="1">
    <source>
        <dbReference type="SAM" id="MobiDB-lite"/>
    </source>
</evidence>
<sequence>MSLQLTWLRIGGEEIAEGGGALVWVSGNRGRRNRRGGSRKWGEGVWMVAAWGSGFGVRGVLWVKNRKEEGSAGVGDGGGEKKSWGGEMGGWRFGG</sequence>
<evidence type="ECO:0000313" key="2">
    <source>
        <dbReference type="EMBL" id="PQM33694.1"/>
    </source>
</evidence>
<dbReference type="EMBL" id="PJQY01003896">
    <property type="protein sequence ID" value="PQM33694.1"/>
    <property type="molecule type" value="Genomic_DNA"/>
</dbReference>
<proteinExistence type="predicted"/>
<protein>
    <submittedName>
        <fullName evidence="2">Uncharacterized protein</fullName>
    </submittedName>
</protein>
<comment type="caution">
    <text evidence="2">The sequence shown here is derived from an EMBL/GenBank/DDBJ whole genome shotgun (WGS) entry which is preliminary data.</text>
</comment>
<feature type="region of interest" description="Disordered" evidence="1">
    <location>
        <begin position="69"/>
        <end position="95"/>
    </location>
</feature>
<gene>
    <name evidence="2" type="ORF">Pyn_27688</name>
</gene>
<dbReference type="Proteomes" id="UP000250321">
    <property type="component" value="Unassembled WGS sequence"/>
</dbReference>
<accession>A0A314UBB2</accession>
<reference evidence="2 3" key="1">
    <citation type="submission" date="2018-02" db="EMBL/GenBank/DDBJ databases">
        <title>Draft genome of wild Prunus yedoensis var. nudiflora.</title>
        <authorList>
            <person name="Baek S."/>
            <person name="Kim J.-H."/>
            <person name="Choi K."/>
            <person name="Kim G.-B."/>
            <person name="Cho A."/>
            <person name="Jang H."/>
            <person name="Shin C.-H."/>
            <person name="Yu H.-J."/>
            <person name="Mun J.-H."/>
        </authorList>
    </citation>
    <scope>NUCLEOTIDE SEQUENCE [LARGE SCALE GENOMIC DNA]</scope>
    <source>
        <strain evidence="3">cv. Jeju island</strain>
        <tissue evidence="2">Leaf</tissue>
    </source>
</reference>
<dbReference type="AlphaFoldDB" id="A0A314UBB2"/>